<gene>
    <name evidence="3" type="ORF">Arub01_26010</name>
</gene>
<evidence type="ECO:0000313" key="3">
    <source>
        <dbReference type="EMBL" id="GLW64357.1"/>
    </source>
</evidence>
<name>A0A9W6PVE9_9ACTN</name>
<dbReference type="InterPro" id="IPR011009">
    <property type="entry name" value="Kinase-like_dom_sf"/>
</dbReference>
<dbReference type="EMBL" id="BSRZ01000005">
    <property type="protein sequence ID" value="GLW64357.1"/>
    <property type="molecule type" value="Genomic_DNA"/>
</dbReference>
<protein>
    <submittedName>
        <fullName evidence="3">LPS kinase</fullName>
    </submittedName>
</protein>
<dbReference type="SUPFAM" id="SSF56112">
    <property type="entry name" value="Protein kinase-like (PK-like)"/>
    <property type="match status" value="1"/>
</dbReference>
<dbReference type="GO" id="GO:0016301">
    <property type="term" value="F:kinase activity"/>
    <property type="evidence" value="ECO:0007669"/>
    <property type="project" value="UniProtKB-KW"/>
</dbReference>
<accession>A0A9W6PVE9</accession>
<organism evidence="3 4">
    <name type="scientific">Actinomadura rubrobrunea</name>
    <dbReference type="NCBI Taxonomy" id="115335"/>
    <lineage>
        <taxon>Bacteria</taxon>
        <taxon>Bacillati</taxon>
        <taxon>Actinomycetota</taxon>
        <taxon>Actinomycetes</taxon>
        <taxon>Streptosporangiales</taxon>
        <taxon>Thermomonosporaceae</taxon>
        <taxon>Actinomadura</taxon>
    </lineage>
</organism>
<dbReference type="RefSeq" id="WP_067908951.1">
    <property type="nucleotide sequence ID" value="NZ_BSRZ01000005.1"/>
</dbReference>
<proteinExistence type="predicted"/>
<keyword evidence="4" id="KW-1185">Reference proteome</keyword>
<dbReference type="Pfam" id="PF06293">
    <property type="entry name" value="Kdo"/>
    <property type="match status" value="1"/>
</dbReference>
<evidence type="ECO:0000313" key="4">
    <source>
        <dbReference type="Proteomes" id="UP001165124"/>
    </source>
</evidence>
<evidence type="ECO:0000256" key="1">
    <source>
        <dbReference type="SAM" id="MobiDB-lite"/>
    </source>
</evidence>
<comment type="caution">
    <text evidence="3">The sequence shown here is derived from an EMBL/GenBank/DDBJ whole genome shotgun (WGS) entry which is preliminary data.</text>
</comment>
<feature type="compositionally biased region" description="Basic and acidic residues" evidence="1">
    <location>
        <begin position="410"/>
        <end position="430"/>
    </location>
</feature>
<feature type="region of interest" description="Disordered" evidence="1">
    <location>
        <begin position="400"/>
        <end position="430"/>
    </location>
</feature>
<keyword evidence="3" id="KW-0808">Transferase</keyword>
<dbReference type="Pfam" id="PF13224">
    <property type="entry name" value="DUF4032"/>
    <property type="match status" value="1"/>
</dbReference>
<evidence type="ECO:0000259" key="2">
    <source>
        <dbReference type="Pfam" id="PF13224"/>
    </source>
</evidence>
<sequence length="430" mass="48419">MRFVFKPPAETASGLLSLPWHEPLASWRDERLVEIRHRGLSRHTVRFVAEAGAVYALKELDERLARREYKLLRKLRELGIPAVEVTGIAVDRPGGQDAVLVTRFLDHASSYRALFANPRGGHPADRLLDALVELLVRLHLAGFMWGDCSLSNTLFKLDAGAFSAYLVDTETAELHPSLSEGQRTYDLELARERIAGELFDLDAAGLLPPDLDPVAVADDTVRRYTALWDELTREEIIRPEEQRLRIAERLRRINELGFDVDEVELIDAGGEGSRLRVRTVVAEPGHHRRLLFARTGLNAQENQARRLLNDIASYRGHLERESGRPVSEALAASKWLTEVYDPVVRAIPDDLRGRLDEVEIFYEVLEHRGHLERTLGHDVSTTAAARDHFRHVLPHVPEELTIKPIPRTPPDGERAAGDRPEARARDGGSD</sequence>
<dbReference type="InterPro" id="IPR025111">
    <property type="entry name" value="DUF4032"/>
</dbReference>
<feature type="domain" description="DUF4032" evidence="2">
    <location>
        <begin position="227"/>
        <end position="393"/>
    </location>
</feature>
<dbReference type="Proteomes" id="UP001165124">
    <property type="component" value="Unassembled WGS sequence"/>
</dbReference>
<keyword evidence="3" id="KW-0418">Kinase</keyword>
<dbReference type="AlphaFoldDB" id="A0A9W6PVE9"/>
<reference evidence="3" key="1">
    <citation type="submission" date="2023-02" db="EMBL/GenBank/DDBJ databases">
        <title>Actinomadura rubrobrunea NBRC 14622.</title>
        <authorList>
            <person name="Ichikawa N."/>
            <person name="Sato H."/>
            <person name="Tonouchi N."/>
        </authorList>
    </citation>
    <scope>NUCLEOTIDE SEQUENCE</scope>
    <source>
        <strain evidence="3">NBRC 14622</strain>
    </source>
</reference>